<dbReference type="OrthoDB" id="2085342at2"/>
<sequence>MSSEREEQFAIYEVFSQKSPSAGFAHQFSLLAPTPEAALMMARENFMRREPCINIWVVNRDDIHGLPPEERASLERLDNKSYRETKGYGDVQSRWRRHKEVYESTADIVRKEG</sequence>
<evidence type="ECO:0000313" key="1">
    <source>
        <dbReference type="EMBL" id="RJG25519.1"/>
    </source>
</evidence>
<dbReference type="EMBL" id="QYZD01000003">
    <property type="protein sequence ID" value="RJG25519.1"/>
    <property type="molecule type" value="Genomic_DNA"/>
</dbReference>
<dbReference type="Pfam" id="PF06243">
    <property type="entry name" value="PaaB"/>
    <property type="match status" value="1"/>
</dbReference>
<dbReference type="Gene3D" id="3.10.20.520">
    <property type="entry name" value="Phenylacetic acid degradation B"/>
    <property type="match status" value="1"/>
</dbReference>
<gene>
    <name evidence="1" type="primary">paaH</name>
    <name evidence="1" type="ORF">DQX05_05330</name>
</gene>
<dbReference type="Proteomes" id="UP000266177">
    <property type="component" value="Unassembled WGS sequence"/>
</dbReference>
<evidence type="ECO:0000313" key="2">
    <source>
        <dbReference type="Proteomes" id="UP000266177"/>
    </source>
</evidence>
<dbReference type="RefSeq" id="WP_119791565.1">
    <property type="nucleotide sequence ID" value="NZ_QYZD01000003.1"/>
</dbReference>
<proteinExistence type="predicted"/>
<dbReference type="NCBIfam" id="TIGR02157">
    <property type="entry name" value="PA_CoA_Oxy2"/>
    <property type="match status" value="1"/>
</dbReference>
<dbReference type="AlphaFoldDB" id="A0A3A3GLF1"/>
<reference evidence="1 2" key="1">
    <citation type="submission" date="2018-09" db="EMBL/GenBank/DDBJ databases">
        <title>Paenibacillus SK2017-BO5.</title>
        <authorList>
            <person name="Piskunova J.V."/>
            <person name="Dubiley S.A."/>
            <person name="Severinov K.V."/>
        </authorList>
    </citation>
    <scope>NUCLEOTIDE SEQUENCE [LARGE SCALE GENOMIC DNA]</scope>
    <source>
        <strain evidence="1 2">BO5</strain>
    </source>
</reference>
<comment type="caution">
    <text evidence="1">The sequence shown here is derived from an EMBL/GenBank/DDBJ whole genome shotgun (WGS) entry which is preliminary data.</text>
</comment>
<protein>
    <submittedName>
        <fullName evidence="1">1,2-phenylacetyl-CoA epoxidase subunit B</fullName>
    </submittedName>
</protein>
<accession>A0A3A3GLF1</accession>
<dbReference type="InterPro" id="IPR009359">
    <property type="entry name" value="PaaB"/>
</dbReference>
<organism evidence="1 2">
    <name type="scientific">Paenibacillus thiaminolyticus</name>
    <name type="common">Bacillus thiaminolyticus</name>
    <dbReference type="NCBI Taxonomy" id="49283"/>
    <lineage>
        <taxon>Bacteria</taxon>
        <taxon>Bacillati</taxon>
        <taxon>Bacillota</taxon>
        <taxon>Bacilli</taxon>
        <taxon>Bacillales</taxon>
        <taxon>Paenibacillaceae</taxon>
        <taxon>Paenibacillus</taxon>
    </lineage>
</organism>
<dbReference type="InterPro" id="IPR038693">
    <property type="entry name" value="PaaB_sf"/>
</dbReference>
<name>A0A3A3GLF1_PANTH</name>